<evidence type="ECO:0008006" key="14">
    <source>
        <dbReference type="Google" id="ProtNLM"/>
    </source>
</evidence>
<dbReference type="Gene3D" id="3.30.450.20">
    <property type="entry name" value="PAS domain"/>
    <property type="match status" value="1"/>
</dbReference>
<dbReference type="SMART" id="SM00304">
    <property type="entry name" value="HAMP"/>
    <property type="match status" value="1"/>
</dbReference>
<keyword evidence="2" id="KW-1003">Cell membrane</keyword>
<dbReference type="KEGG" id="atw:C0099_10815"/>
<dbReference type="RefSeq" id="WP_102247423.1">
    <property type="nucleotide sequence ID" value="NZ_CP025682.1"/>
</dbReference>
<dbReference type="Gene3D" id="1.10.287.950">
    <property type="entry name" value="Methyl-accepting chemotaxis protein"/>
    <property type="match status" value="1"/>
</dbReference>
<dbReference type="CDD" id="cd11386">
    <property type="entry name" value="MCP_signal"/>
    <property type="match status" value="1"/>
</dbReference>
<dbReference type="PROSITE" id="PS50885">
    <property type="entry name" value="HAMP"/>
    <property type="match status" value="1"/>
</dbReference>
<evidence type="ECO:0000256" key="5">
    <source>
        <dbReference type="ARBA" id="ARBA00023136"/>
    </source>
</evidence>
<dbReference type="SMART" id="SM00283">
    <property type="entry name" value="MA"/>
    <property type="match status" value="1"/>
</dbReference>
<evidence type="ECO:0000256" key="7">
    <source>
        <dbReference type="ARBA" id="ARBA00029447"/>
    </source>
</evidence>
<dbReference type="PRINTS" id="PR00260">
    <property type="entry name" value="CHEMTRNSDUCR"/>
</dbReference>
<keyword evidence="5 9" id="KW-0472">Membrane</keyword>
<gene>
    <name evidence="12" type="ORF">C0099_10815</name>
</gene>
<dbReference type="GO" id="GO:0007165">
    <property type="term" value="P:signal transduction"/>
    <property type="evidence" value="ECO:0007669"/>
    <property type="project" value="UniProtKB-KW"/>
</dbReference>
<keyword evidence="3 9" id="KW-0812">Transmembrane</keyword>
<accession>A0A2I6S7Y6</accession>
<evidence type="ECO:0000313" key="12">
    <source>
        <dbReference type="EMBL" id="AUN95374.1"/>
    </source>
</evidence>
<name>A0A2I6S7Y6_9RHOO</name>
<dbReference type="SUPFAM" id="SSF58104">
    <property type="entry name" value="Methyl-accepting chemotaxis protein (MCP) signaling domain"/>
    <property type="match status" value="1"/>
</dbReference>
<dbReference type="GO" id="GO:0005886">
    <property type="term" value="C:plasma membrane"/>
    <property type="evidence" value="ECO:0007669"/>
    <property type="project" value="UniProtKB-SubCell"/>
</dbReference>
<dbReference type="GO" id="GO:0006935">
    <property type="term" value="P:chemotaxis"/>
    <property type="evidence" value="ECO:0007669"/>
    <property type="project" value="InterPro"/>
</dbReference>
<keyword evidence="6 8" id="KW-0807">Transducer</keyword>
<dbReference type="PANTHER" id="PTHR32089:SF112">
    <property type="entry name" value="LYSOZYME-LIKE PROTEIN-RELATED"/>
    <property type="match status" value="1"/>
</dbReference>
<dbReference type="Pfam" id="PF00672">
    <property type="entry name" value="HAMP"/>
    <property type="match status" value="1"/>
</dbReference>
<feature type="domain" description="HAMP" evidence="11">
    <location>
        <begin position="68"/>
        <end position="120"/>
    </location>
</feature>
<dbReference type="CDD" id="cd06225">
    <property type="entry name" value="HAMP"/>
    <property type="match status" value="1"/>
</dbReference>
<dbReference type="EMBL" id="CP025682">
    <property type="protein sequence ID" value="AUN95374.1"/>
    <property type="molecule type" value="Genomic_DNA"/>
</dbReference>
<dbReference type="InterPro" id="IPR004090">
    <property type="entry name" value="Chemotax_Me-accpt_rcpt"/>
</dbReference>
<feature type="transmembrane region" description="Helical" evidence="9">
    <location>
        <begin position="21"/>
        <end position="40"/>
    </location>
</feature>
<evidence type="ECO:0000256" key="6">
    <source>
        <dbReference type="ARBA" id="ARBA00023224"/>
    </source>
</evidence>
<dbReference type="Gene3D" id="6.10.340.10">
    <property type="match status" value="1"/>
</dbReference>
<dbReference type="FunFam" id="1.10.287.950:FF:000001">
    <property type="entry name" value="Methyl-accepting chemotaxis sensory transducer"/>
    <property type="match status" value="1"/>
</dbReference>
<comment type="subcellular location">
    <subcellularLocation>
        <location evidence="1">Cell membrane</location>
        <topology evidence="1">Multi-pass membrane protein</topology>
    </subcellularLocation>
</comment>
<evidence type="ECO:0000256" key="8">
    <source>
        <dbReference type="PROSITE-ProRule" id="PRU00284"/>
    </source>
</evidence>
<feature type="domain" description="Methyl-accepting transducer" evidence="10">
    <location>
        <begin position="125"/>
        <end position="361"/>
    </location>
</feature>
<dbReference type="OrthoDB" id="9816383at2"/>
<dbReference type="InterPro" id="IPR004089">
    <property type="entry name" value="MCPsignal_dom"/>
</dbReference>
<evidence type="ECO:0000259" key="10">
    <source>
        <dbReference type="PROSITE" id="PS50111"/>
    </source>
</evidence>
<evidence type="ECO:0000259" key="11">
    <source>
        <dbReference type="PROSITE" id="PS50885"/>
    </source>
</evidence>
<dbReference type="SMART" id="SM01049">
    <property type="entry name" value="Cache_2"/>
    <property type="match status" value="1"/>
</dbReference>
<organism evidence="12 13">
    <name type="scientific">Pseudazoarcus pumilus</name>
    <dbReference type="NCBI Taxonomy" id="2067960"/>
    <lineage>
        <taxon>Bacteria</taxon>
        <taxon>Pseudomonadati</taxon>
        <taxon>Pseudomonadota</taxon>
        <taxon>Betaproteobacteria</taxon>
        <taxon>Rhodocyclales</taxon>
        <taxon>Zoogloeaceae</taxon>
        <taxon>Pseudazoarcus</taxon>
    </lineage>
</organism>
<evidence type="ECO:0000256" key="9">
    <source>
        <dbReference type="SAM" id="Phobius"/>
    </source>
</evidence>
<dbReference type="PROSITE" id="PS50111">
    <property type="entry name" value="CHEMOTAXIS_TRANSDUC_2"/>
    <property type="match status" value="1"/>
</dbReference>
<proteinExistence type="inferred from homology"/>
<protein>
    <recommendedName>
        <fullName evidence="14">Chemotaxis protein</fullName>
    </recommendedName>
</protein>
<dbReference type="Pfam" id="PF17200">
    <property type="entry name" value="sCache_2"/>
    <property type="match status" value="1"/>
</dbReference>
<feature type="transmembrane region" description="Helical" evidence="9">
    <location>
        <begin position="46"/>
        <end position="64"/>
    </location>
</feature>
<dbReference type="InterPro" id="IPR003660">
    <property type="entry name" value="HAMP_dom"/>
</dbReference>
<sequence length="523" mass="55621">MKILLAPGVALCSRLGHSQKYGLITLLLLVPIAAFVYDLINGSGAPWTSIAGLIGALAALYLLASVASTQSQTAQAFSDAIARFAKGDLSARVKLTGKDDMARVAGLFNDMGKEIKRMIARVSGHAEEVAGAAGKLSHRSGEVRTASHQTGDATTSVAAAMQQMTQSIGQVANHAGETEQASETACRLSEDGERVVREASSEMERIAEAFSRSANQIGELGGRTDEISKIIQVIREIAEQTNLLALNAAIEAARAGEQGRGFAVVADEVRKLAERTGNATAEISDMITMIQDSTQSVVSGMEAGVGQVSHGVELASRAGDALAEINRGAHETLAMVRDIANAVKEQSAVSNEVSESVERISSMVQSGSVAVDHMSGEASHLDEVADSLKKAIARFSGGTANEAAQLVERAVSTYQSQGRDRAFEAFNDPHGEFVLRDLYIFVYDMDGTVRAHGGNPQLIGKNMRDAKDANGAYFVQDRIRIAQEAGSGWQDYMFKNPETGETEGKTSFIRRVDDYIVGCGVYK</sequence>
<reference evidence="12 13" key="1">
    <citation type="submission" date="2018-01" db="EMBL/GenBank/DDBJ databases">
        <authorList>
            <person name="Fu G.-Y."/>
        </authorList>
    </citation>
    <scope>NUCLEOTIDE SEQUENCE [LARGE SCALE GENOMIC DNA]</scope>
    <source>
        <strain evidence="12 13">SY39</strain>
    </source>
</reference>
<evidence type="ECO:0000256" key="1">
    <source>
        <dbReference type="ARBA" id="ARBA00004651"/>
    </source>
</evidence>
<dbReference type="AlphaFoldDB" id="A0A2I6S7Y6"/>
<dbReference type="GO" id="GO:0004888">
    <property type="term" value="F:transmembrane signaling receptor activity"/>
    <property type="evidence" value="ECO:0007669"/>
    <property type="project" value="InterPro"/>
</dbReference>
<evidence type="ECO:0000313" key="13">
    <source>
        <dbReference type="Proteomes" id="UP000242205"/>
    </source>
</evidence>
<evidence type="ECO:0000256" key="2">
    <source>
        <dbReference type="ARBA" id="ARBA00022475"/>
    </source>
</evidence>
<evidence type="ECO:0000256" key="4">
    <source>
        <dbReference type="ARBA" id="ARBA00022989"/>
    </source>
</evidence>
<dbReference type="Proteomes" id="UP000242205">
    <property type="component" value="Chromosome"/>
</dbReference>
<keyword evidence="13" id="KW-1185">Reference proteome</keyword>
<keyword evidence="4 9" id="KW-1133">Transmembrane helix</keyword>
<dbReference type="InterPro" id="IPR033480">
    <property type="entry name" value="sCache_2"/>
</dbReference>
<dbReference type="PANTHER" id="PTHR32089">
    <property type="entry name" value="METHYL-ACCEPTING CHEMOTAXIS PROTEIN MCPB"/>
    <property type="match status" value="1"/>
</dbReference>
<dbReference type="Pfam" id="PF00015">
    <property type="entry name" value="MCPsignal"/>
    <property type="match status" value="1"/>
</dbReference>
<comment type="similarity">
    <text evidence="7">Belongs to the methyl-accepting chemotaxis (MCP) protein family.</text>
</comment>
<evidence type="ECO:0000256" key="3">
    <source>
        <dbReference type="ARBA" id="ARBA00022692"/>
    </source>
</evidence>